<keyword evidence="1" id="KW-0472">Membrane</keyword>
<feature type="transmembrane region" description="Helical" evidence="1">
    <location>
        <begin position="29"/>
        <end position="50"/>
    </location>
</feature>
<name>A0A0V0GN45_SOLCH</name>
<organism evidence="2">
    <name type="scientific">Solanum chacoense</name>
    <name type="common">Chaco potato</name>
    <dbReference type="NCBI Taxonomy" id="4108"/>
    <lineage>
        <taxon>Eukaryota</taxon>
        <taxon>Viridiplantae</taxon>
        <taxon>Streptophyta</taxon>
        <taxon>Embryophyta</taxon>
        <taxon>Tracheophyta</taxon>
        <taxon>Spermatophyta</taxon>
        <taxon>Magnoliopsida</taxon>
        <taxon>eudicotyledons</taxon>
        <taxon>Gunneridae</taxon>
        <taxon>Pentapetalae</taxon>
        <taxon>asterids</taxon>
        <taxon>lamiids</taxon>
        <taxon>Solanales</taxon>
        <taxon>Solanaceae</taxon>
        <taxon>Solanoideae</taxon>
        <taxon>Solaneae</taxon>
        <taxon>Solanum</taxon>
    </lineage>
</organism>
<reference evidence="2" key="1">
    <citation type="submission" date="2015-12" db="EMBL/GenBank/DDBJ databases">
        <title>Gene expression during late stages of embryo sac development: a critical building block for successful pollen-pistil interactions.</title>
        <authorList>
            <person name="Liu Y."/>
            <person name="Joly V."/>
            <person name="Sabar M."/>
            <person name="Matton D.P."/>
        </authorList>
    </citation>
    <scope>NUCLEOTIDE SEQUENCE</scope>
</reference>
<accession>A0A0V0GN45</accession>
<evidence type="ECO:0000313" key="2">
    <source>
        <dbReference type="EMBL" id="JAP08699.1"/>
    </source>
</evidence>
<keyword evidence="1" id="KW-0812">Transmembrane</keyword>
<dbReference type="EMBL" id="GEDG01036441">
    <property type="protein sequence ID" value="JAP08699.1"/>
    <property type="molecule type" value="Transcribed_RNA"/>
</dbReference>
<proteinExistence type="predicted"/>
<evidence type="ECO:0000256" key="1">
    <source>
        <dbReference type="SAM" id="Phobius"/>
    </source>
</evidence>
<dbReference type="AlphaFoldDB" id="A0A0V0GN45"/>
<protein>
    <submittedName>
        <fullName evidence="2">Putative ovule protein</fullName>
    </submittedName>
</protein>
<sequence>MSKVSYKSAFCSFFFKAAASTAVASTPPFFQISSCISLSFLMTSFFCSLLSIPPKNPRPKCGRAS</sequence>
<keyword evidence="1" id="KW-1133">Transmembrane helix</keyword>